<accession>A0A7D9DXP2</accession>
<dbReference type="EMBL" id="CACRXK020002714">
    <property type="protein sequence ID" value="CAB3995711.1"/>
    <property type="molecule type" value="Genomic_DNA"/>
</dbReference>
<dbReference type="PANTHER" id="PTHR46599:SF3">
    <property type="entry name" value="PIGGYBAC TRANSPOSABLE ELEMENT-DERIVED PROTEIN 4"/>
    <property type="match status" value="1"/>
</dbReference>
<gene>
    <name evidence="1" type="ORF">PACLA_8A061408</name>
</gene>
<dbReference type="InterPro" id="IPR029526">
    <property type="entry name" value="PGBD"/>
</dbReference>
<evidence type="ECO:0000313" key="2">
    <source>
        <dbReference type="Proteomes" id="UP001152795"/>
    </source>
</evidence>
<protein>
    <submittedName>
        <fullName evidence="1">Uncharacterized protein</fullName>
    </submittedName>
</protein>
<keyword evidence="2" id="KW-1185">Reference proteome</keyword>
<evidence type="ECO:0000313" key="1">
    <source>
        <dbReference type="EMBL" id="CAB3995711.1"/>
    </source>
</evidence>
<dbReference type="Pfam" id="PF13843">
    <property type="entry name" value="DDE_Tnp_1_7"/>
    <property type="match status" value="1"/>
</dbReference>
<reference evidence="1" key="1">
    <citation type="submission" date="2020-04" db="EMBL/GenBank/DDBJ databases">
        <authorList>
            <person name="Alioto T."/>
            <person name="Alioto T."/>
            <person name="Gomez Garrido J."/>
        </authorList>
    </citation>
    <scope>NUCLEOTIDE SEQUENCE</scope>
    <source>
        <strain evidence="1">A484AB</strain>
    </source>
</reference>
<dbReference type="PANTHER" id="PTHR46599">
    <property type="entry name" value="PIGGYBAC TRANSPOSABLE ELEMENT-DERIVED PROTEIN 4"/>
    <property type="match status" value="1"/>
</dbReference>
<proteinExistence type="predicted"/>
<comment type="caution">
    <text evidence="1">The sequence shown here is derived from an EMBL/GenBank/DDBJ whole genome shotgun (WGS) entry which is preliminary data.</text>
</comment>
<sequence>MESKESKETKREKEIKSEKEIKPNKYNFEAKQPFVPPQLLPFVPEPETPTPDDRIPIEYVDMFLTDDTIENLVLESNKYATEKTGSCPNFTKAELQNYFGIYYLMGIVRLPKIDDYWRSDLRYG</sequence>
<dbReference type="OrthoDB" id="5876240at2759"/>
<name>A0A7D9DXP2_PARCT</name>
<organism evidence="1 2">
    <name type="scientific">Paramuricea clavata</name>
    <name type="common">Red gorgonian</name>
    <name type="synonym">Violescent sea-whip</name>
    <dbReference type="NCBI Taxonomy" id="317549"/>
    <lineage>
        <taxon>Eukaryota</taxon>
        <taxon>Metazoa</taxon>
        <taxon>Cnidaria</taxon>
        <taxon>Anthozoa</taxon>
        <taxon>Octocorallia</taxon>
        <taxon>Malacalcyonacea</taxon>
        <taxon>Plexauridae</taxon>
        <taxon>Paramuricea</taxon>
    </lineage>
</organism>
<dbReference type="Proteomes" id="UP001152795">
    <property type="component" value="Unassembled WGS sequence"/>
</dbReference>
<dbReference type="AlphaFoldDB" id="A0A7D9DXP2"/>